<keyword evidence="1" id="KW-0805">Transcription regulation</keyword>
<dbReference type="InterPro" id="IPR009057">
    <property type="entry name" value="Homeodomain-like_sf"/>
</dbReference>
<feature type="domain" description="HTH araC/xylS-type" evidence="4">
    <location>
        <begin position="187"/>
        <end position="287"/>
    </location>
</feature>
<dbReference type="OrthoDB" id="9803764at2"/>
<dbReference type="STRING" id="945543.VIBR0546_12462"/>
<organism evidence="5 6">
    <name type="scientific">Vibrio brasiliensis LMG 20546</name>
    <dbReference type="NCBI Taxonomy" id="945543"/>
    <lineage>
        <taxon>Bacteria</taxon>
        <taxon>Pseudomonadati</taxon>
        <taxon>Pseudomonadota</taxon>
        <taxon>Gammaproteobacteria</taxon>
        <taxon>Vibrionales</taxon>
        <taxon>Vibrionaceae</taxon>
        <taxon>Vibrio</taxon>
        <taxon>Vibrio oreintalis group</taxon>
    </lineage>
</organism>
<gene>
    <name evidence="5" type="ORF">VIBR0546_12462</name>
</gene>
<dbReference type="GO" id="GO:0043565">
    <property type="term" value="F:sequence-specific DNA binding"/>
    <property type="evidence" value="ECO:0007669"/>
    <property type="project" value="InterPro"/>
</dbReference>
<dbReference type="InterPro" id="IPR037923">
    <property type="entry name" value="HTH-like"/>
</dbReference>
<dbReference type="SUPFAM" id="SSF46689">
    <property type="entry name" value="Homeodomain-like"/>
    <property type="match status" value="2"/>
</dbReference>
<evidence type="ECO:0000256" key="2">
    <source>
        <dbReference type="ARBA" id="ARBA00023125"/>
    </source>
</evidence>
<evidence type="ECO:0000256" key="3">
    <source>
        <dbReference type="ARBA" id="ARBA00023163"/>
    </source>
</evidence>
<keyword evidence="6" id="KW-1185">Reference proteome</keyword>
<keyword evidence="2 5" id="KW-0238">DNA-binding</keyword>
<dbReference type="SMART" id="SM00342">
    <property type="entry name" value="HTH_ARAC"/>
    <property type="match status" value="1"/>
</dbReference>
<proteinExistence type="predicted"/>
<dbReference type="Proteomes" id="UP000004371">
    <property type="component" value="Unassembled WGS sequence"/>
</dbReference>
<comment type="caution">
    <text evidence="5">The sequence shown here is derived from an EMBL/GenBank/DDBJ whole genome shotgun (WGS) entry which is preliminary data.</text>
</comment>
<dbReference type="InterPro" id="IPR003313">
    <property type="entry name" value="AraC-bd"/>
</dbReference>
<dbReference type="RefSeq" id="WP_006877549.1">
    <property type="nucleotide sequence ID" value="NZ_AEVS01000008.1"/>
</dbReference>
<sequence length="297" mass="34081">MTTRYRLRSHQRHQHLNFAFVDGDHQTDFALHKHDFSELFLVLEGSGKHLVADFEYPLSVGDVFVINGETEHGFKDVSGLKLINLMFDASAPFFEQPSMRVLAGYQTLFKIEPLARQTSEYSAKLTLNQSQLTTVEQMLESIRAEYQVAPPGFEVMISSLMQQLIVTLARIYAQQQQDTPKTTLALSRAMVFIEQNYTRSELTPEQIAQAAFISQRQLERLFKHYLDTSPNHYVRQLQLSYAHNLIVEEKLTSVQTISESCGFSDSNYFSKCYKQRYLTTPRAEIKKAATESGKSDR</sequence>
<dbReference type="PROSITE" id="PS01124">
    <property type="entry name" value="HTH_ARAC_FAMILY_2"/>
    <property type="match status" value="1"/>
</dbReference>
<dbReference type="InterPro" id="IPR014710">
    <property type="entry name" value="RmlC-like_jellyroll"/>
</dbReference>
<dbReference type="eggNOG" id="COG1917">
    <property type="taxonomic scope" value="Bacteria"/>
</dbReference>
<keyword evidence="3" id="KW-0804">Transcription</keyword>
<reference evidence="5 6" key="1">
    <citation type="journal article" date="2012" name="Int. J. Syst. Evol. Microbiol.">
        <title>Vibrio caribbeanicus sp. nov., isolated from the marine sponge Scleritoderma cyanea.</title>
        <authorList>
            <person name="Hoffmann M."/>
            <person name="Monday S.R."/>
            <person name="Allard M.W."/>
            <person name="Strain E.A."/>
            <person name="Whittaker P."/>
            <person name="Naum M."/>
            <person name="McCarthy P.J."/>
            <person name="Lopez J.V."/>
            <person name="Fischer M."/>
            <person name="Brown E.W."/>
        </authorList>
    </citation>
    <scope>NUCLEOTIDE SEQUENCE [LARGE SCALE GENOMIC DNA]</scope>
    <source>
        <strain evidence="5 6">LMG 20546</strain>
    </source>
</reference>
<evidence type="ECO:0000259" key="4">
    <source>
        <dbReference type="PROSITE" id="PS01124"/>
    </source>
</evidence>
<dbReference type="Gene3D" id="2.60.120.10">
    <property type="entry name" value="Jelly Rolls"/>
    <property type="match status" value="1"/>
</dbReference>
<protein>
    <submittedName>
        <fullName evidence="5">AraC-type DNA-binding domain-containing protein</fullName>
    </submittedName>
</protein>
<dbReference type="Pfam" id="PF12833">
    <property type="entry name" value="HTH_18"/>
    <property type="match status" value="1"/>
</dbReference>
<dbReference type="Pfam" id="PF02311">
    <property type="entry name" value="AraC_binding"/>
    <property type="match status" value="1"/>
</dbReference>
<evidence type="ECO:0000313" key="6">
    <source>
        <dbReference type="Proteomes" id="UP000004371"/>
    </source>
</evidence>
<dbReference type="GO" id="GO:0003700">
    <property type="term" value="F:DNA-binding transcription factor activity"/>
    <property type="evidence" value="ECO:0007669"/>
    <property type="project" value="InterPro"/>
</dbReference>
<dbReference type="SUPFAM" id="SSF51215">
    <property type="entry name" value="Regulatory protein AraC"/>
    <property type="match status" value="1"/>
</dbReference>
<dbReference type="AlphaFoldDB" id="E8LNY7"/>
<evidence type="ECO:0000313" key="5">
    <source>
        <dbReference type="EMBL" id="EGA67449.1"/>
    </source>
</evidence>
<dbReference type="PANTHER" id="PTHR43280">
    <property type="entry name" value="ARAC-FAMILY TRANSCRIPTIONAL REGULATOR"/>
    <property type="match status" value="1"/>
</dbReference>
<dbReference type="PANTHER" id="PTHR43280:SF28">
    <property type="entry name" value="HTH-TYPE TRANSCRIPTIONAL ACTIVATOR RHAS"/>
    <property type="match status" value="1"/>
</dbReference>
<evidence type="ECO:0000256" key="1">
    <source>
        <dbReference type="ARBA" id="ARBA00023015"/>
    </source>
</evidence>
<dbReference type="InterPro" id="IPR018060">
    <property type="entry name" value="HTH_AraC"/>
</dbReference>
<dbReference type="eggNOG" id="COG4977">
    <property type="taxonomic scope" value="Bacteria"/>
</dbReference>
<dbReference type="EMBL" id="AEVS01000008">
    <property type="protein sequence ID" value="EGA67449.1"/>
    <property type="molecule type" value="Genomic_DNA"/>
</dbReference>
<name>E8LNY7_9VIBR</name>
<dbReference type="Gene3D" id="1.10.10.60">
    <property type="entry name" value="Homeodomain-like"/>
    <property type="match status" value="2"/>
</dbReference>
<accession>E8LNY7</accession>